<sequence length="54" mass="6101">MVIILKNHGEGGSEQVRFRPQLEPLDDTGRFLASLRFEQRGKLDQLGVEIGSFD</sequence>
<name>X0SV39_9ZZZZ</name>
<reference evidence="1" key="1">
    <citation type="journal article" date="2014" name="Front. Microbiol.">
        <title>High frequency of phylogenetically diverse reductive dehalogenase-homologous genes in deep subseafloor sedimentary metagenomes.</title>
        <authorList>
            <person name="Kawai M."/>
            <person name="Futagami T."/>
            <person name="Toyoda A."/>
            <person name="Takaki Y."/>
            <person name="Nishi S."/>
            <person name="Hori S."/>
            <person name="Arai W."/>
            <person name="Tsubouchi T."/>
            <person name="Morono Y."/>
            <person name="Uchiyama I."/>
            <person name="Ito T."/>
            <person name="Fujiyama A."/>
            <person name="Inagaki F."/>
            <person name="Takami H."/>
        </authorList>
    </citation>
    <scope>NUCLEOTIDE SEQUENCE</scope>
    <source>
        <strain evidence="1">Expedition CK06-06</strain>
    </source>
</reference>
<gene>
    <name evidence="1" type="ORF">S01H1_04593</name>
</gene>
<comment type="caution">
    <text evidence="1">The sequence shown here is derived from an EMBL/GenBank/DDBJ whole genome shotgun (WGS) entry which is preliminary data.</text>
</comment>
<proteinExistence type="predicted"/>
<accession>X0SV39</accession>
<organism evidence="1">
    <name type="scientific">marine sediment metagenome</name>
    <dbReference type="NCBI Taxonomy" id="412755"/>
    <lineage>
        <taxon>unclassified sequences</taxon>
        <taxon>metagenomes</taxon>
        <taxon>ecological metagenomes</taxon>
    </lineage>
</organism>
<dbReference type="EMBL" id="BARS01002417">
    <property type="protein sequence ID" value="GAF85043.1"/>
    <property type="molecule type" value="Genomic_DNA"/>
</dbReference>
<evidence type="ECO:0000313" key="1">
    <source>
        <dbReference type="EMBL" id="GAF85043.1"/>
    </source>
</evidence>
<dbReference type="AlphaFoldDB" id="X0SV39"/>
<protein>
    <submittedName>
        <fullName evidence="1">Uncharacterized protein</fullName>
    </submittedName>
</protein>